<dbReference type="CTD" id="20230308"/>
<evidence type="ECO:0000256" key="1">
    <source>
        <dbReference type="SAM" id="Coils"/>
    </source>
</evidence>
<protein>
    <submittedName>
        <fullName evidence="3">Uncharacterized protein</fullName>
    </submittedName>
</protein>
<dbReference type="RefSeq" id="XP_009065050.1">
    <property type="nucleotide sequence ID" value="XM_009066802.1"/>
</dbReference>
<sequence>MILFQKEPLYFNYDTSKVSPEMAEVMDSIKQLGEQLLFHWRTFPIHLPPSLTELNHGPDNPDEPEFYKSQKKSLFEQLFIAPTFDELDEVALNQFGGIKRLSDKQLDSVWNHGEFEVDSIHFPGQTHKWRLTQLLQKGTVRAHDTLLDDSALSLRLLIITARNRFQSHFFSLSQSFKGWTQGIWKLLDVLFGMPSTTSGDLSFKVREEHMQYLVAELTVRPNHKQELSNYCDYVKEQSRLLRTDRYKVVDGQPPQVPYRYQTPKGLEIDLRLFNKDLINNCLPILSNILDRESKGWHIQYRQKCMREIKDKNLSAEAMNEKMNESVMKEYLRRVYQAILNNAELDNLQPGIGELLIAQAQTVIALRKAVENLQSNMQKHKEQLIKHLKKQYPVKSRIRAWMNEQLDCFEEEFITQNLWSAHEEATSLCEEQDLQQAVYFIKRDINFIKERESVLKKELSKVKQPNRQYTFNSKIWFPSNYIIKRYYRGESVVIPTVFKETSISSAAEKDIVPRYDLEKYVERRTTTRHPFWRWWNYLQRTWTWMWNSMFFFGIVIPWCSPISLRALFLPKSFTPDYQLSQFTGALHPCESSRTQTLTSRLQLLWQHVRKSRKDFEEAPDTGFLGKSLSRHINRFWNYVIKGSLGSLLIVLVFPTVALVSSLLSITLALTCPVWVPVVTLIAHLGFILVYDIDCPEKGVNRFFCVCEAVIWNIIIQGCLQPIAAFITGAIICPTAAFFVIFFGLLRRTGRGLWDTFMFQTIIKSRGRVPARDGFVARRISGPGLASNYFFQIRPEQALAAVESQMEKDELEAWKVRILKIIEEPKDVYKKFVSNCFEPFSAEISNQGVYKKLCQETLQYSTDLRTKVDERERKLRTGLYPDFQRRIKLPEGDLKLTVLYTAKLLESFYPEHVIKRLLTTEEEYWESQHLEFRDWKGLACKKLSDIFTRYFLMPLEETDNSFELKVEHLNLSRYVDMLAKSEYHDDLYVVSHQQSPPASINVKAPYLDCGYFNPTQRLIHTTRFAEKRAETFQPLQPHNNPIYTQASRKLAVKIEKRLPWKRRYEGNVFDKLEIPLPIPHPVNIAIAIYNRSVFLFH</sequence>
<dbReference type="PANTHER" id="PTHR37686">
    <property type="entry name" value="LD36006P"/>
    <property type="match status" value="1"/>
</dbReference>
<feature type="transmembrane region" description="Helical" evidence="2">
    <location>
        <begin position="543"/>
        <end position="567"/>
    </location>
</feature>
<feature type="transmembrane region" description="Helical" evidence="2">
    <location>
        <begin position="721"/>
        <end position="744"/>
    </location>
</feature>
<keyword evidence="2" id="KW-0812">Transmembrane</keyword>
<dbReference type="OMA" id="AVIRYWI"/>
<feature type="coiled-coil region" evidence="1">
    <location>
        <begin position="362"/>
        <end position="389"/>
    </location>
</feature>
<keyword evidence="2" id="KW-0472">Membrane</keyword>
<feature type="transmembrane region" description="Helical" evidence="2">
    <location>
        <begin position="672"/>
        <end position="691"/>
    </location>
</feature>
<dbReference type="Pfam" id="PF25228">
    <property type="entry name" value="Lips"/>
    <property type="match status" value="1"/>
</dbReference>
<evidence type="ECO:0000256" key="2">
    <source>
        <dbReference type="SAM" id="Phobius"/>
    </source>
</evidence>
<keyword evidence="4" id="KW-1185">Reference proteome</keyword>
<evidence type="ECO:0000313" key="3">
    <source>
        <dbReference type="EMBL" id="ESO83920.1"/>
    </source>
</evidence>
<organism evidence="3 4">
    <name type="scientific">Lottia gigantea</name>
    <name type="common">Giant owl limpet</name>
    <dbReference type="NCBI Taxonomy" id="225164"/>
    <lineage>
        <taxon>Eukaryota</taxon>
        <taxon>Metazoa</taxon>
        <taxon>Spiralia</taxon>
        <taxon>Lophotrochozoa</taxon>
        <taxon>Mollusca</taxon>
        <taxon>Gastropoda</taxon>
        <taxon>Patellogastropoda</taxon>
        <taxon>Lottioidea</taxon>
        <taxon>Lottiidae</taxon>
        <taxon>Lottia</taxon>
    </lineage>
</organism>
<dbReference type="KEGG" id="lgi:LOTGIDRAFT_108137"/>
<dbReference type="HOGENOM" id="CLU_008558_0_0_1"/>
<dbReference type="GeneID" id="20230308"/>
<dbReference type="Proteomes" id="UP000030746">
    <property type="component" value="Unassembled WGS sequence"/>
</dbReference>
<accession>V3ZNA1</accession>
<gene>
    <name evidence="3" type="ORF">LOTGIDRAFT_108137</name>
</gene>
<proteinExistence type="predicted"/>
<reference evidence="3 4" key="1">
    <citation type="journal article" date="2013" name="Nature">
        <title>Insights into bilaterian evolution from three spiralian genomes.</title>
        <authorList>
            <person name="Simakov O."/>
            <person name="Marletaz F."/>
            <person name="Cho S.J."/>
            <person name="Edsinger-Gonzales E."/>
            <person name="Havlak P."/>
            <person name="Hellsten U."/>
            <person name="Kuo D.H."/>
            <person name="Larsson T."/>
            <person name="Lv J."/>
            <person name="Arendt D."/>
            <person name="Savage R."/>
            <person name="Osoegawa K."/>
            <person name="de Jong P."/>
            <person name="Grimwood J."/>
            <person name="Chapman J.A."/>
            <person name="Shapiro H."/>
            <person name="Aerts A."/>
            <person name="Otillar R.P."/>
            <person name="Terry A.Y."/>
            <person name="Boore J.L."/>
            <person name="Grigoriev I.V."/>
            <person name="Lindberg D.R."/>
            <person name="Seaver E.C."/>
            <person name="Weisblat D.A."/>
            <person name="Putnam N.H."/>
            <person name="Rokhsar D.S."/>
        </authorList>
    </citation>
    <scope>NUCLEOTIDE SEQUENCE [LARGE SCALE GENOMIC DNA]</scope>
</reference>
<feature type="transmembrane region" description="Helical" evidence="2">
    <location>
        <begin position="698"/>
        <end position="715"/>
    </location>
</feature>
<keyword evidence="2" id="KW-1133">Transmembrane helix</keyword>
<keyword evidence="1" id="KW-0175">Coiled coil</keyword>
<feature type="transmembrane region" description="Helical" evidence="2">
    <location>
        <begin position="643"/>
        <end position="666"/>
    </location>
</feature>
<dbReference type="AlphaFoldDB" id="V3ZNA1"/>
<name>V3ZNA1_LOTGI</name>
<dbReference type="STRING" id="225164.V3ZNA1"/>
<dbReference type="InterPro" id="IPR057435">
    <property type="entry name" value="Lips"/>
</dbReference>
<dbReference type="PANTHER" id="PTHR37686:SF1">
    <property type="entry name" value="LD36006P"/>
    <property type="match status" value="1"/>
</dbReference>
<dbReference type="EMBL" id="KB203566">
    <property type="protein sequence ID" value="ESO83920.1"/>
    <property type="molecule type" value="Genomic_DNA"/>
</dbReference>
<dbReference type="OrthoDB" id="10003277at2759"/>
<evidence type="ECO:0000313" key="4">
    <source>
        <dbReference type="Proteomes" id="UP000030746"/>
    </source>
</evidence>